<dbReference type="Gene3D" id="1.20.1070.10">
    <property type="entry name" value="Rhodopsin 7-helix transmembrane proteins"/>
    <property type="match status" value="1"/>
</dbReference>
<dbReference type="SUPFAM" id="SSF81321">
    <property type="entry name" value="Family A G protein-coupled receptor-like"/>
    <property type="match status" value="1"/>
</dbReference>
<organism evidence="10 11">
    <name type="scientific">Zapornia atra</name>
    <name type="common">Henderson crake</name>
    <dbReference type="NCBI Taxonomy" id="2585822"/>
    <lineage>
        <taxon>Eukaryota</taxon>
        <taxon>Metazoa</taxon>
        <taxon>Chordata</taxon>
        <taxon>Craniata</taxon>
        <taxon>Vertebrata</taxon>
        <taxon>Euteleostomi</taxon>
        <taxon>Archelosauria</taxon>
        <taxon>Archosauria</taxon>
        <taxon>Dinosauria</taxon>
        <taxon>Saurischia</taxon>
        <taxon>Theropoda</taxon>
        <taxon>Coelurosauria</taxon>
        <taxon>Aves</taxon>
        <taxon>Neognathae</taxon>
        <taxon>Neoaves</taxon>
        <taxon>Gruiformes</taxon>
        <taxon>Rallidae</taxon>
        <taxon>Zapornia</taxon>
    </lineage>
</organism>
<dbReference type="InterPro" id="IPR017452">
    <property type="entry name" value="GPCR_Rhodpsn_7TM"/>
</dbReference>
<feature type="transmembrane region" description="Helical" evidence="8">
    <location>
        <begin position="59"/>
        <end position="79"/>
    </location>
</feature>
<feature type="non-terminal residue" evidence="10">
    <location>
        <position position="1"/>
    </location>
</feature>
<comment type="subcellular location">
    <subcellularLocation>
        <location evidence="1">Cell membrane</location>
        <topology evidence="1">Multi-pass membrane protein</topology>
    </subcellularLocation>
</comment>
<keyword evidence="7" id="KW-0807">Transducer</keyword>
<feature type="non-terminal residue" evidence="10">
    <location>
        <position position="85"/>
    </location>
</feature>
<evidence type="ECO:0000256" key="8">
    <source>
        <dbReference type="SAM" id="Phobius"/>
    </source>
</evidence>
<name>A0A7L3G176_9GRUI</name>
<reference evidence="10 11" key="1">
    <citation type="submission" date="2019-09" db="EMBL/GenBank/DDBJ databases">
        <title>Bird 10,000 Genomes (B10K) Project - Family phase.</title>
        <authorList>
            <person name="Zhang G."/>
        </authorList>
    </citation>
    <scope>NUCLEOTIDE SEQUENCE [LARGE SCALE GENOMIC DNA]</scope>
    <source>
        <strain evidence="10">B10K-DU-011-47</strain>
        <tissue evidence="10">Mixed tissue sample</tissue>
    </source>
</reference>
<dbReference type="Proteomes" id="UP000557426">
    <property type="component" value="Unassembled WGS sequence"/>
</dbReference>
<protein>
    <submittedName>
        <fullName evidence="10">O1020 protein</fullName>
    </submittedName>
</protein>
<evidence type="ECO:0000256" key="6">
    <source>
        <dbReference type="ARBA" id="ARBA00023136"/>
    </source>
</evidence>
<comment type="caution">
    <text evidence="10">The sequence shown here is derived from an EMBL/GenBank/DDBJ whole genome shotgun (WGS) entry which is preliminary data.</text>
</comment>
<evidence type="ECO:0000313" key="10">
    <source>
        <dbReference type="EMBL" id="NXT85550.1"/>
    </source>
</evidence>
<dbReference type="PROSITE" id="PS50262">
    <property type="entry name" value="G_PROTEIN_RECEP_F1_2"/>
    <property type="match status" value="1"/>
</dbReference>
<evidence type="ECO:0000256" key="4">
    <source>
        <dbReference type="ARBA" id="ARBA00022692"/>
    </source>
</evidence>
<dbReference type="PRINTS" id="PR00245">
    <property type="entry name" value="OLFACTORYR"/>
</dbReference>
<keyword evidence="3" id="KW-0716">Sensory transduction</keyword>
<keyword evidence="11" id="KW-1185">Reference proteome</keyword>
<evidence type="ECO:0000256" key="5">
    <source>
        <dbReference type="ARBA" id="ARBA00022989"/>
    </source>
</evidence>
<feature type="domain" description="G-protein coupled receptors family 1 profile" evidence="9">
    <location>
        <begin position="1"/>
        <end position="77"/>
    </location>
</feature>
<evidence type="ECO:0000256" key="3">
    <source>
        <dbReference type="ARBA" id="ARBA00022606"/>
    </source>
</evidence>
<dbReference type="GO" id="GO:0007186">
    <property type="term" value="P:G protein-coupled receptor signaling pathway"/>
    <property type="evidence" value="ECO:0007669"/>
    <property type="project" value="InterPro"/>
</dbReference>
<keyword evidence="6 8" id="KW-0472">Membrane</keyword>
<evidence type="ECO:0000313" key="11">
    <source>
        <dbReference type="Proteomes" id="UP000557426"/>
    </source>
</evidence>
<sequence>ILISYSCILFTILKMGSALGKRKAFGTCTSHLMVVTIFYGTLLFMYLRPVSSYFPGRDKIVSVFYAVVTPLLNPFIYTLRNQEVK</sequence>
<dbReference type="AlphaFoldDB" id="A0A7L3G176"/>
<dbReference type="InterPro" id="IPR000725">
    <property type="entry name" value="Olfact_rcpt"/>
</dbReference>
<feature type="transmembrane region" description="Helical" evidence="8">
    <location>
        <begin position="24"/>
        <end position="47"/>
    </location>
</feature>
<dbReference type="EMBL" id="VZTU01033442">
    <property type="protein sequence ID" value="NXT85550.1"/>
    <property type="molecule type" value="Genomic_DNA"/>
</dbReference>
<evidence type="ECO:0000259" key="9">
    <source>
        <dbReference type="PROSITE" id="PS50262"/>
    </source>
</evidence>
<dbReference type="PANTHER" id="PTHR26453">
    <property type="entry name" value="OLFACTORY RECEPTOR"/>
    <property type="match status" value="1"/>
</dbReference>
<gene>
    <name evidence="10" type="ORF">ZAPATR_R06934</name>
</gene>
<dbReference type="GO" id="GO:0005886">
    <property type="term" value="C:plasma membrane"/>
    <property type="evidence" value="ECO:0007669"/>
    <property type="project" value="UniProtKB-SubCell"/>
</dbReference>
<evidence type="ECO:0000256" key="2">
    <source>
        <dbReference type="ARBA" id="ARBA00022475"/>
    </source>
</evidence>
<keyword evidence="5 8" id="KW-1133">Transmembrane helix</keyword>
<evidence type="ECO:0000256" key="1">
    <source>
        <dbReference type="ARBA" id="ARBA00004651"/>
    </source>
</evidence>
<evidence type="ECO:0000256" key="7">
    <source>
        <dbReference type="ARBA" id="ARBA00023224"/>
    </source>
</evidence>
<accession>A0A7L3G176</accession>
<keyword evidence="2" id="KW-1003">Cell membrane</keyword>
<keyword evidence="4 8" id="KW-0812">Transmembrane</keyword>
<dbReference type="GO" id="GO:0004984">
    <property type="term" value="F:olfactory receptor activity"/>
    <property type="evidence" value="ECO:0007669"/>
    <property type="project" value="InterPro"/>
</dbReference>
<dbReference type="Pfam" id="PF13853">
    <property type="entry name" value="7tm_4"/>
    <property type="match status" value="1"/>
</dbReference>
<proteinExistence type="predicted"/>